<sequence>MAEAFDWALMRSFLAVMETGSLLGAARQLSSSQPTLGRHVAQLEAQLGVPLFERTGHGLQPTEAARAIAGHARVMQQGADAVARALARGQAGIAGTVRISASRAVASYLLPPLLADLRLREPQLAIEVVSSNAVSNLLRREADIAIRMVRPVQASLITRKVASVALCTCAHEDYLRRKGVPRTAQDLPRFDLIGYDHDDAILRAFRAMGAEITREAFAVRSDDDIVLWQSIRAGLGVGFAARYIAAGDARVRTVLPELSIPPLPVWLTVHREIRGSARIRAVYDFLASAIPAALAALATP</sequence>
<dbReference type="RefSeq" id="WP_043342711.1">
    <property type="nucleotide sequence ID" value="NZ_CP010536.1"/>
</dbReference>
<evidence type="ECO:0000256" key="3">
    <source>
        <dbReference type="ARBA" id="ARBA00023125"/>
    </source>
</evidence>
<dbReference type="EMBL" id="CP010536">
    <property type="protein sequence ID" value="AJG17479.1"/>
    <property type="molecule type" value="Genomic_DNA"/>
</dbReference>
<evidence type="ECO:0000256" key="4">
    <source>
        <dbReference type="ARBA" id="ARBA00023163"/>
    </source>
</evidence>
<dbReference type="Pfam" id="PF03466">
    <property type="entry name" value="LysR_substrate"/>
    <property type="match status" value="1"/>
</dbReference>
<dbReference type="PRINTS" id="PR00039">
    <property type="entry name" value="HTHLYSR"/>
</dbReference>
<reference evidence="6 7" key="1">
    <citation type="journal article" date="2015" name="Genome Announc.">
        <title>Complete Genome Sequence of Cupriavidus basilensis 4G11, Isolated from the Oak Ridge Field Research Center Site.</title>
        <authorList>
            <person name="Ray J."/>
            <person name="Waters R.J."/>
            <person name="Skerker J.M."/>
            <person name="Kuehl J.V."/>
            <person name="Price M.N."/>
            <person name="Huang J."/>
            <person name="Chakraborty R."/>
            <person name="Arkin A.P."/>
            <person name="Deutschbauer A."/>
        </authorList>
    </citation>
    <scope>NUCLEOTIDE SEQUENCE [LARGE SCALE GENOMIC DNA]</scope>
    <source>
        <strain evidence="6">4G11</strain>
    </source>
</reference>
<dbReference type="GO" id="GO:0003700">
    <property type="term" value="F:DNA-binding transcription factor activity"/>
    <property type="evidence" value="ECO:0007669"/>
    <property type="project" value="InterPro"/>
</dbReference>
<evidence type="ECO:0000259" key="5">
    <source>
        <dbReference type="PROSITE" id="PS50931"/>
    </source>
</evidence>
<evidence type="ECO:0000256" key="2">
    <source>
        <dbReference type="ARBA" id="ARBA00023015"/>
    </source>
</evidence>
<dbReference type="AlphaFoldDB" id="A0A0C4Y5S2"/>
<dbReference type="InterPro" id="IPR000847">
    <property type="entry name" value="LysR_HTH_N"/>
</dbReference>
<evidence type="ECO:0000313" key="6">
    <source>
        <dbReference type="EMBL" id="AJG17479.1"/>
    </source>
</evidence>
<dbReference type="KEGG" id="cbw:RR42_m0064"/>
<dbReference type="GO" id="GO:0043565">
    <property type="term" value="F:sequence-specific DNA binding"/>
    <property type="evidence" value="ECO:0007669"/>
    <property type="project" value="TreeGrafter"/>
</dbReference>
<dbReference type="InterPro" id="IPR058163">
    <property type="entry name" value="LysR-type_TF_proteobact-type"/>
</dbReference>
<evidence type="ECO:0000313" key="7">
    <source>
        <dbReference type="Proteomes" id="UP000031843"/>
    </source>
</evidence>
<keyword evidence="3" id="KW-0238">DNA-binding</keyword>
<dbReference type="OrthoDB" id="9072091at2"/>
<name>A0A0C4Y5S2_9BURK</name>
<keyword evidence="4" id="KW-0804">Transcription</keyword>
<gene>
    <name evidence="6" type="ORF">RR42_m0064</name>
</gene>
<feature type="domain" description="HTH lysR-type" evidence="5">
    <location>
        <begin position="5"/>
        <end position="62"/>
    </location>
</feature>
<protein>
    <submittedName>
        <fullName evidence="6">Transcriptional regulator, LysR family</fullName>
    </submittedName>
</protein>
<comment type="similarity">
    <text evidence="1">Belongs to the LysR transcriptional regulatory family.</text>
</comment>
<organism evidence="6 7">
    <name type="scientific">Cupriavidus basilensis</name>
    <dbReference type="NCBI Taxonomy" id="68895"/>
    <lineage>
        <taxon>Bacteria</taxon>
        <taxon>Pseudomonadati</taxon>
        <taxon>Pseudomonadota</taxon>
        <taxon>Betaproteobacteria</taxon>
        <taxon>Burkholderiales</taxon>
        <taxon>Burkholderiaceae</taxon>
        <taxon>Cupriavidus</taxon>
    </lineage>
</organism>
<dbReference type="Gene3D" id="3.40.190.290">
    <property type="match status" value="1"/>
</dbReference>
<dbReference type="Gene3D" id="1.10.10.10">
    <property type="entry name" value="Winged helix-like DNA-binding domain superfamily/Winged helix DNA-binding domain"/>
    <property type="match status" value="1"/>
</dbReference>
<dbReference type="Proteomes" id="UP000031843">
    <property type="component" value="Chromosome main"/>
</dbReference>
<dbReference type="STRING" id="68895.RR42_m0064"/>
<proteinExistence type="inferred from homology"/>
<keyword evidence="2" id="KW-0805">Transcription regulation</keyword>
<dbReference type="GO" id="GO:0006351">
    <property type="term" value="P:DNA-templated transcription"/>
    <property type="evidence" value="ECO:0007669"/>
    <property type="project" value="TreeGrafter"/>
</dbReference>
<dbReference type="PANTHER" id="PTHR30537:SF3">
    <property type="entry name" value="TRANSCRIPTIONAL REGULATORY PROTEIN"/>
    <property type="match status" value="1"/>
</dbReference>
<dbReference type="InterPro" id="IPR005119">
    <property type="entry name" value="LysR_subst-bd"/>
</dbReference>
<accession>A0A0C4Y5S2</accession>
<dbReference type="InterPro" id="IPR036390">
    <property type="entry name" value="WH_DNA-bd_sf"/>
</dbReference>
<dbReference type="PANTHER" id="PTHR30537">
    <property type="entry name" value="HTH-TYPE TRANSCRIPTIONAL REGULATOR"/>
    <property type="match status" value="1"/>
</dbReference>
<dbReference type="SUPFAM" id="SSF53850">
    <property type="entry name" value="Periplasmic binding protein-like II"/>
    <property type="match status" value="1"/>
</dbReference>
<dbReference type="PROSITE" id="PS50931">
    <property type="entry name" value="HTH_LYSR"/>
    <property type="match status" value="1"/>
</dbReference>
<dbReference type="SUPFAM" id="SSF46785">
    <property type="entry name" value="Winged helix' DNA-binding domain"/>
    <property type="match status" value="1"/>
</dbReference>
<dbReference type="InterPro" id="IPR036388">
    <property type="entry name" value="WH-like_DNA-bd_sf"/>
</dbReference>
<evidence type="ECO:0000256" key="1">
    <source>
        <dbReference type="ARBA" id="ARBA00009437"/>
    </source>
</evidence>
<dbReference type="Pfam" id="PF00126">
    <property type="entry name" value="HTH_1"/>
    <property type="match status" value="1"/>
</dbReference>
<keyword evidence="7" id="KW-1185">Reference proteome</keyword>